<feature type="modified residue" description="N6-succinyllysine" evidence="22">
    <location>
        <position position="90"/>
    </location>
</feature>
<keyword evidence="11" id="KW-0560">Oxidoreductase</keyword>
<accession>A0A1Z5J4P4</accession>
<evidence type="ECO:0000256" key="5">
    <source>
        <dbReference type="ARBA" id="ARBA00019562"/>
    </source>
</evidence>
<comment type="caution">
    <text evidence="24">The sequence shown here is derived from an EMBL/GenBank/DDBJ whole genome shotgun (WGS) entry which is preliminary data.</text>
</comment>
<keyword evidence="10 19" id="KW-0521">NADP</keyword>
<keyword evidence="6" id="KW-0329">Glyoxylate bypass</keyword>
<dbReference type="InterPro" id="IPR024084">
    <property type="entry name" value="IsoPropMal-DH-like_dom"/>
</dbReference>
<dbReference type="EC" id="1.1.1.42" evidence="4"/>
<dbReference type="GO" id="GO:0000287">
    <property type="term" value="F:magnesium ion binding"/>
    <property type="evidence" value="ECO:0007669"/>
    <property type="project" value="InterPro"/>
</dbReference>
<dbReference type="GO" id="GO:0004450">
    <property type="term" value="F:isocitrate dehydrogenase (NADP+) activity"/>
    <property type="evidence" value="ECO:0007669"/>
    <property type="project" value="UniProtKB-EC"/>
</dbReference>
<feature type="binding site" evidence="20">
    <location>
        <position position="310"/>
    </location>
    <ligand>
        <name>Mg(2+)</name>
        <dbReference type="ChEBI" id="CHEBI:18420"/>
    </ligand>
</feature>
<evidence type="ECO:0000256" key="17">
    <source>
        <dbReference type="ARBA" id="ARBA00046127"/>
    </source>
</evidence>
<dbReference type="InterPro" id="IPR019818">
    <property type="entry name" value="IsoCit/isopropylmalate_DH_CS"/>
</dbReference>
<dbReference type="GO" id="GO:0006097">
    <property type="term" value="P:glyoxylate cycle"/>
    <property type="evidence" value="ECO:0007669"/>
    <property type="project" value="UniProtKB-KW"/>
</dbReference>
<dbReference type="NCBIfam" id="NF005425">
    <property type="entry name" value="PRK07006.1"/>
    <property type="match status" value="1"/>
</dbReference>
<evidence type="ECO:0000256" key="20">
    <source>
        <dbReference type="PIRSR" id="PIRSR604439-3"/>
    </source>
</evidence>
<dbReference type="EMBL" id="BCMJ01000013">
    <property type="protein sequence ID" value="GAX09053.1"/>
    <property type="molecule type" value="Genomic_DNA"/>
</dbReference>
<feature type="binding site" evidence="18">
    <location>
        <position position="105"/>
    </location>
    <ligand>
        <name>D-threo-isocitrate</name>
        <dbReference type="ChEBI" id="CHEBI:15562"/>
    </ligand>
</feature>
<keyword evidence="9 20" id="KW-0460">Magnesium</keyword>
<evidence type="ECO:0000256" key="4">
    <source>
        <dbReference type="ARBA" id="ARBA00013013"/>
    </source>
</evidence>
<feature type="site" description="Critical for catalysis" evidence="21">
    <location>
        <position position="220"/>
    </location>
</feature>
<dbReference type="GO" id="GO:0006099">
    <property type="term" value="P:tricarboxylic acid cycle"/>
    <property type="evidence" value="ECO:0007669"/>
    <property type="project" value="UniProtKB-KW"/>
</dbReference>
<evidence type="ECO:0000256" key="15">
    <source>
        <dbReference type="ARBA" id="ARBA00029990"/>
    </source>
</evidence>
<keyword evidence="8" id="KW-0479">Metal-binding</keyword>
<evidence type="ECO:0000256" key="9">
    <source>
        <dbReference type="ARBA" id="ARBA00022842"/>
    </source>
</evidence>
<evidence type="ECO:0000256" key="3">
    <source>
        <dbReference type="ARBA" id="ARBA00011738"/>
    </source>
</evidence>
<evidence type="ECO:0000256" key="2">
    <source>
        <dbReference type="ARBA" id="ARBA00007769"/>
    </source>
</evidence>
<feature type="site" description="Critical for catalysis" evidence="21">
    <location>
        <position position="150"/>
    </location>
</feature>
<evidence type="ECO:0000259" key="23">
    <source>
        <dbReference type="SMART" id="SM01329"/>
    </source>
</evidence>
<dbReference type="PANTHER" id="PTHR43504">
    <property type="entry name" value="ISOCITRATE DEHYDROGENASE [NADP]"/>
    <property type="match status" value="1"/>
</dbReference>
<feature type="binding site" evidence="18">
    <location>
        <position position="119"/>
    </location>
    <ligand>
        <name>D-threo-isocitrate</name>
        <dbReference type="ChEBI" id="CHEBI:15562"/>
    </ligand>
</feature>
<feature type="binding site" evidence="18">
    <location>
        <position position="143"/>
    </location>
    <ligand>
        <name>D-threo-isocitrate</name>
        <dbReference type="ChEBI" id="CHEBI:15562"/>
    </ligand>
</feature>
<feature type="domain" description="Isopropylmalate dehydrogenase-like" evidence="23">
    <location>
        <begin position="20"/>
        <end position="416"/>
    </location>
</feature>
<protein>
    <recommendedName>
        <fullName evidence="5">Isocitrate dehydrogenase [NADP]</fullName>
        <ecNumber evidence="4">1.1.1.42</ecNumber>
    </recommendedName>
    <alternativeName>
        <fullName evidence="14">IDP</fullName>
    </alternativeName>
    <alternativeName>
        <fullName evidence="15">NADP(+)-specific ICDH</fullName>
    </alternativeName>
    <alternativeName>
        <fullName evidence="16">Oxalosuccinate decarboxylase</fullName>
    </alternativeName>
</protein>
<feature type="binding site" evidence="19">
    <location>
        <position position="357"/>
    </location>
    <ligand>
        <name>NADP(+)</name>
        <dbReference type="ChEBI" id="CHEBI:58349"/>
    </ligand>
</feature>
<evidence type="ECO:0000256" key="22">
    <source>
        <dbReference type="PIRSR" id="PIRSR604439-5"/>
    </source>
</evidence>
<feature type="binding site" evidence="18">
    <location>
        <position position="103"/>
    </location>
    <ligand>
        <name>D-threo-isocitrate</name>
        <dbReference type="ChEBI" id="CHEBI:15562"/>
    </ligand>
</feature>
<dbReference type="PANTHER" id="PTHR43504:SF1">
    <property type="entry name" value="ISOCITRATE DEHYDROGENASE [NADP]"/>
    <property type="match status" value="1"/>
</dbReference>
<comment type="similarity">
    <text evidence="2">Belongs to the isocitrate and isopropylmalate dehydrogenases family.</text>
</comment>
<name>A0A1Z5J4P4_9LACO</name>
<gene>
    <name evidence="24" type="primary">icd</name>
    <name evidence="24" type="ORF">IWT5_02235</name>
</gene>
<feature type="modified residue" description="Phosphoserine" evidence="22">
    <location>
        <position position="103"/>
    </location>
</feature>
<feature type="binding site" evidence="18">
    <location>
        <position position="109"/>
    </location>
    <ligand>
        <name>D-threo-isocitrate</name>
        <dbReference type="ChEBI" id="CHEBI:15562"/>
    </ligand>
</feature>
<organism evidence="24 25">
    <name type="scientific">Secundilactobacillus silagincola</name>
    <dbReference type="NCBI Taxonomy" id="1714681"/>
    <lineage>
        <taxon>Bacteria</taxon>
        <taxon>Bacillati</taxon>
        <taxon>Bacillota</taxon>
        <taxon>Bacilli</taxon>
        <taxon>Lactobacillales</taxon>
        <taxon>Lactobacillaceae</taxon>
        <taxon>Secundilactobacillus</taxon>
    </lineage>
</organism>
<dbReference type="InterPro" id="IPR004439">
    <property type="entry name" value="Isocitrate_DH_NADP_dimer_prok"/>
</dbReference>
<evidence type="ECO:0000256" key="7">
    <source>
        <dbReference type="ARBA" id="ARBA00022532"/>
    </source>
</evidence>
<comment type="catalytic activity">
    <reaction evidence="13">
        <text>D-threo-isocitrate + NADP(+) = 2-oxoglutarate + CO2 + NADPH</text>
        <dbReference type="Rhea" id="RHEA:19629"/>
        <dbReference type="ChEBI" id="CHEBI:15562"/>
        <dbReference type="ChEBI" id="CHEBI:16526"/>
        <dbReference type="ChEBI" id="CHEBI:16810"/>
        <dbReference type="ChEBI" id="CHEBI:57783"/>
        <dbReference type="ChEBI" id="CHEBI:58349"/>
        <dbReference type="EC" id="1.1.1.42"/>
    </reaction>
</comment>
<evidence type="ECO:0000256" key="8">
    <source>
        <dbReference type="ARBA" id="ARBA00022723"/>
    </source>
</evidence>
<evidence type="ECO:0000256" key="16">
    <source>
        <dbReference type="ARBA" id="ARBA00031098"/>
    </source>
</evidence>
<dbReference type="SMART" id="SM01329">
    <property type="entry name" value="Iso_dh"/>
    <property type="match status" value="1"/>
</dbReference>
<evidence type="ECO:0000313" key="25">
    <source>
        <dbReference type="Proteomes" id="UP000223370"/>
    </source>
</evidence>
<comment type="cofactor">
    <cofactor evidence="1">
        <name>Mn(2+)</name>
        <dbReference type="ChEBI" id="CHEBI:29035"/>
    </cofactor>
</comment>
<dbReference type="PROSITE" id="PS00470">
    <property type="entry name" value="IDH_IMDH"/>
    <property type="match status" value="1"/>
</dbReference>
<reference evidence="24 25" key="1">
    <citation type="submission" date="2015-11" db="EMBL/GenBank/DDBJ databases">
        <title>Draft genome sequences of new species of the genus Lactobacillus isolated from orchardgrass silage.</title>
        <authorList>
            <person name="Tohno M."/>
            <person name="Tanizawa Y."/>
            <person name="Arita M."/>
        </authorList>
    </citation>
    <scope>NUCLEOTIDE SEQUENCE [LARGE SCALE GENOMIC DNA]</scope>
    <source>
        <strain evidence="24 25">IWT5</strain>
    </source>
</reference>
<comment type="function">
    <text evidence="17">Catalyzes the oxidative decarboxylation of isocitrate to 2-oxoglutarate and carbon dioxide with the concomitant reduction of NADP(+).</text>
</comment>
<dbReference type="GO" id="GO:0051287">
    <property type="term" value="F:NAD binding"/>
    <property type="evidence" value="ECO:0007669"/>
    <property type="project" value="InterPro"/>
</dbReference>
<proteinExistence type="inferred from homology"/>
<evidence type="ECO:0000256" key="18">
    <source>
        <dbReference type="PIRSR" id="PIRSR604439-1"/>
    </source>
</evidence>
<evidence type="ECO:0000313" key="24">
    <source>
        <dbReference type="EMBL" id="GAX09053.1"/>
    </source>
</evidence>
<evidence type="ECO:0000256" key="10">
    <source>
        <dbReference type="ARBA" id="ARBA00022857"/>
    </source>
</evidence>
<evidence type="ECO:0000256" key="14">
    <source>
        <dbReference type="ARBA" id="ARBA00029765"/>
    </source>
</evidence>
<dbReference type="Gene3D" id="3.40.718.10">
    <property type="entry name" value="Isopropylmalate Dehydrogenase"/>
    <property type="match status" value="1"/>
</dbReference>
<evidence type="ECO:0000256" key="13">
    <source>
        <dbReference type="ARBA" id="ARBA00023554"/>
    </source>
</evidence>
<keyword evidence="25" id="KW-1185">Reference proteome</keyword>
<dbReference type="Proteomes" id="UP000223370">
    <property type="component" value="Unassembled WGS sequence"/>
</dbReference>
<evidence type="ECO:0000256" key="21">
    <source>
        <dbReference type="PIRSR" id="PIRSR604439-4"/>
    </source>
</evidence>
<evidence type="ECO:0000256" key="11">
    <source>
        <dbReference type="ARBA" id="ARBA00023002"/>
    </source>
</evidence>
<keyword evidence="12 20" id="KW-0464">Manganese</keyword>
<dbReference type="SUPFAM" id="SSF53659">
    <property type="entry name" value="Isocitrate/Isopropylmalate dehydrogenase-like"/>
    <property type="match status" value="1"/>
</dbReference>
<comment type="cofactor">
    <cofactor evidence="20">
        <name>Mg(2+)</name>
        <dbReference type="ChEBI" id="CHEBI:18420"/>
    </cofactor>
    <cofactor evidence="20">
        <name>Mn(2+)</name>
        <dbReference type="ChEBI" id="CHEBI:29035"/>
    </cofactor>
    <text evidence="20">Binds 1 Mg(2+) or Mn(2+) ion per subunit.</text>
</comment>
<comment type="subunit">
    <text evidence="3">Homodimer.</text>
</comment>
<evidence type="ECO:0000256" key="19">
    <source>
        <dbReference type="PIRSR" id="PIRSR604439-2"/>
    </source>
</evidence>
<dbReference type="RefSeq" id="WP_098826292.1">
    <property type="nucleotide sequence ID" value="NZ_BCMJ01000013.1"/>
</dbReference>
<evidence type="ECO:0000256" key="6">
    <source>
        <dbReference type="ARBA" id="ARBA00022435"/>
    </source>
</evidence>
<sequence length="429" mass="46766">MSETSITVKNGQLVTPDHPTIPFIKGDGIGPEIWQAAQEVFDAAVHSAYAGNRQINWLPLLAGETAYKKTGQWLPDETLSALDHYLVGIKGPLTTPIGQGHRSINVTLRQKLDLYACFRPVTYYPGTPSPVLHPERVNIDVFRENTEDIYAGIEADVDTAEATDLKALLGHYDQLAKVRFPDTAAFGIKPVSQEGSTRLICAAIEYALNHDRHTLTLVHKGNIMKKTEGSFKKWGYDFAETKYGQQVFTMAEYDRLRDAQGKAAADSALEKAKAEQKLIINDVITDNFFQQTLLHPENFEVVATMNLNGDYISDALAAQVGGIGIAPGGNLNYQTGHALFEATHGTAPQFAGQNKMNPTSLILSGAMMFDYLGWSEVATLIRNAIKAAIASQHVTADFATDNQATVLSTSAFGAYVANLITSKITDVDE</sequence>
<dbReference type="OrthoDB" id="9806254at2"/>
<evidence type="ECO:0000256" key="1">
    <source>
        <dbReference type="ARBA" id="ARBA00001936"/>
    </source>
</evidence>
<keyword evidence="7" id="KW-0816">Tricarboxylic acid cycle</keyword>
<dbReference type="AlphaFoldDB" id="A0A1Z5J4P4"/>
<feature type="binding site" evidence="19">
    <location>
        <position position="94"/>
    </location>
    <ligand>
        <name>NADP(+)</name>
        <dbReference type="ChEBI" id="CHEBI:58349"/>
    </ligand>
</feature>
<dbReference type="Pfam" id="PF00180">
    <property type="entry name" value="Iso_dh"/>
    <property type="match status" value="1"/>
</dbReference>
<feature type="modified residue" description="N6-succinyllysine" evidence="22">
    <location>
        <position position="232"/>
    </location>
</feature>
<evidence type="ECO:0000256" key="12">
    <source>
        <dbReference type="ARBA" id="ARBA00023211"/>
    </source>
</evidence>